<evidence type="ECO:0000256" key="2">
    <source>
        <dbReference type="ARBA" id="ARBA00022737"/>
    </source>
</evidence>
<dbReference type="EC" id="5.4.99.-" evidence="4"/>
<protein>
    <recommendedName>
        <fullName evidence="4">Terpene cyclase/mutase family member</fullName>
        <ecNumber evidence="4">5.4.99.-</ecNumber>
    </recommendedName>
</protein>
<dbReference type="PANTHER" id="PTHR11764">
    <property type="entry name" value="TERPENE CYCLASE/MUTASE FAMILY MEMBER"/>
    <property type="match status" value="1"/>
</dbReference>
<reference evidence="7 8" key="1">
    <citation type="submission" date="2018-10" db="EMBL/GenBank/DDBJ databases">
        <title>A high-quality apple genome assembly.</title>
        <authorList>
            <person name="Hu J."/>
        </authorList>
    </citation>
    <scope>NUCLEOTIDE SEQUENCE [LARGE SCALE GENOMIC DNA]</scope>
    <source>
        <strain evidence="8">cv. HFTH1</strain>
        <tissue evidence="7">Young leaf</tissue>
    </source>
</reference>
<evidence type="ECO:0000256" key="3">
    <source>
        <dbReference type="ARBA" id="ARBA00023235"/>
    </source>
</evidence>
<dbReference type="Pfam" id="PF13243">
    <property type="entry name" value="SQHop_cyclase_C"/>
    <property type="match status" value="1"/>
</dbReference>
<comment type="caution">
    <text evidence="7">The sequence shown here is derived from an EMBL/GenBank/DDBJ whole genome shotgun (WGS) entry which is preliminary data.</text>
</comment>
<sequence>MDLTWLLKESAALPAESESRVVLIFQQPSLFRNCLFACIGEQRKKMWRLKIGEGENDPFLFSTNNFTGRQTWEFDPHAGTPQERAEIEEARQNYHQNRFQVKPSSDLLWRMQCLREKNFKQTIPPLKIQEGEEITHETATAALKRAVRFTAALQSSHGHWPAEFSGPLFYTPPLVMCLYITGNLNVVLSAEHRKEVKRCIYNHQNKDGGWGLAVGSHSSMFGTAFNYVCLRLLGEGPDAGEDNGMARGRKWILDHGGVTNILSWGKIWLSVVWPFSSTQILGVFDWSGCNPMPPEYWILPSILPIHPANTNPIISAPCNICVVYVAANMMCYCRNTYMPMSYLYGKKFVGRITPLILQLREELYIQPYNKIKWGKVRHLCAQVDIYYPHPWMQDLVWDSMYMITEPLLNVWPFTKLREKALQETIKHIHYEDESSRYITIGSVEKTLCMLACWVEDPDGDSFKKHLARVPDFLWVAEDGMKVQVSTAHKIEKTRGNVGILDNEALSLDCCHHTVQTLGSQSWDIGYIIEAFLAATRILSASETGPTLMKGHDFIKKSQVRDNPVGDFKSMFRCTSKGSWTLSDQDHGLPASDSLSENLKCCLLLSMMPSEIVGDKIELERVYDAVNLLLTMQSKNGGVSIWEPAGAPSWLEMLNPVDFLENIVTEHEYVELTSSALQTMVLFKKLHPEYRKEEIEEFIVRAAQYLEDTQNPDGSWYGVWGICFTYGLAAAGKTYCNCPAMRNGVRFLLTTQGDDGGWGESYLSCPNKKLIPLEGRRSNLVQTAWALMGLIHAQQAERDPTPLHRAAKLLINSQMENGGFPQQELTGAFFSNCMLHYANYCITFPLMALAEYCSCMQVPLASAAGV</sequence>
<evidence type="ECO:0000259" key="5">
    <source>
        <dbReference type="Pfam" id="PF13243"/>
    </source>
</evidence>
<dbReference type="PANTHER" id="PTHR11764:SF58">
    <property type="entry name" value="BETA-AMYRIN SYNTHASE-RELATED"/>
    <property type="match status" value="1"/>
</dbReference>
<keyword evidence="8" id="KW-1185">Reference proteome</keyword>
<dbReference type="Pfam" id="PF13249">
    <property type="entry name" value="SQHop_cyclase_N"/>
    <property type="match status" value="1"/>
</dbReference>
<evidence type="ECO:0000256" key="1">
    <source>
        <dbReference type="ARBA" id="ARBA00009755"/>
    </source>
</evidence>
<evidence type="ECO:0000259" key="6">
    <source>
        <dbReference type="Pfam" id="PF13249"/>
    </source>
</evidence>
<feature type="domain" description="Squalene cyclase C-terminal" evidence="5">
    <location>
        <begin position="521"/>
        <end position="851"/>
    </location>
</feature>
<dbReference type="CDD" id="cd02892">
    <property type="entry name" value="SQCY_1"/>
    <property type="match status" value="1"/>
</dbReference>
<dbReference type="NCBIfam" id="TIGR01787">
    <property type="entry name" value="squalene_cyclas"/>
    <property type="match status" value="1"/>
</dbReference>
<dbReference type="EMBL" id="RDQH01000337">
    <property type="protein sequence ID" value="RXH84638.1"/>
    <property type="molecule type" value="Genomic_DNA"/>
</dbReference>
<dbReference type="STRING" id="3750.A0A498IM70"/>
<dbReference type="Gene3D" id="1.50.10.20">
    <property type="match status" value="2"/>
</dbReference>
<dbReference type="InterPro" id="IPR032697">
    <property type="entry name" value="SQ_cyclase_N"/>
</dbReference>
<accession>A0A498IM70</accession>
<dbReference type="InterPro" id="IPR002365">
    <property type="entry name" value="Terpene_synthase_CS"/>
</dbReference>
<dbReference type="Proteomes" id="UP000290289">
    <property type="component" value="Chromosome 11"/>
</dbReference>
<dbReference type="FunFam" id="1.50.10.20:FF:000011">
    <property type="entry name" value="Terpene cyclase/mutase family member"/>
    <property type="match status" value="1"/>
</dbReference>
<dbReference type="GO" id="GO:0016104">
    <property type="term" value="P:triterpenoid biosynthetic process"/>
    <property type="evidence" value="ECO:0007669"/>
    <property type="project" value="InterPro"/>
</dbReference>
<proteinExistence type="inferred from homology"/>
<evidence type="ECO:0000313" key="7">
    <source>
        <dbReference type="EMBL" id="RXH84638.1"/>
    </source>
</evidence>
<feature type="domain" description="Squalene cyclase N-terminal" evidence="6">
    <location>
        <begin position="144"/>
        <end position="308"/>
    </location>
</feature>
<keyword evidence="3 4" id="KW-0413">Isomerase</keyword>
<gene>
    <name evidence="7" type="ORF">DVH24_032922</name>
</gene>
<comment type="similarity">
    <text evidence="1 4">Belongs to the terpene cyclase/mutase family.</text>
</comment>
<name>A0A498IM70_MALDO</name>
<dbReference type="InterPro" id="IPR008930">
    <property type="entry name" value="Terpenoid_cyclase/PrenylTrfase"/>
</dbReference>
<evidence type="ECO:0000256" key="4">
    <source>
        <dbReference type="RuleBase" id="RU362003"/>
    </source>
</evidence>
<dbReference type="SUPFAM" id="SSF48239">
    <property type="entry name" value="Terpenoid cyclases/Protein prenyltransferases"/>
    <property type="match status" value="2"/>
</dbReference>
<dbReference type="InterPro" id="IPR032696">
    <property type="entry name" value="SQ_cyclase_C"/>
</dbReference>
<dbReference type="InterPro" id="IPR018333">
    <property type="entry name" value="Squalene_cyclase"/>
</dbReference>
<dbReference type="GO" id="GO:0042300">
    <property type="term" value="F:beta-amyrin synthase activity"/>
    <property type="evidence" value="ECO:0007669"/>
    <property type="project" value="UniProtKB-ARBA"/>
</dbReference>
<organism evidence="7 8">
    <name type="scientific">Malus domestica</name>
    <name type="common">Apple</name>
    <name type="synonym">Pyrus malus</name>
    <dbReference type="NCBI Taxonomy" id="3750"/>
    <lineage>
        <taxon>Eukaryota</taxon>
        <taxon>Viridiplantae</taxon>
        <taxon>Streptophyta</taxon>
        <taxon>Embryophyta</taxon>
        <taxon>Tracheophyta</taxon>
        <taxon>Spermatophyta</taxon>
        <taxon>Magnoliopsida</taxon>
        <taxon>eudicotyledons</taxon>
        <taxon>Gunneridae</taxon>
        <taxon>Pentapetalae</taxon>
        <taxon>rosids</taxon>
        <taxon>fabids</taxon>
        <taxon>Rosales</taxon>
        <taxon>Rosaceae</taxon>
        <taxon>Amygdaloideae</taxon>
        <taxon>Maleae</taxon>
        <taxon>Malus</taxon>
    </lineage>
</organism>
<dbReference type="AlphaFoldDB" id="A0A498IM70"/>
<keyword evidence="2" id="KW-0677">Repeat</keyword>
<dbReference type="PROSITE" id="PS01074">
    <property type="entry name" value="TERPENE_SYNTHASES"/>
    <property type="match status" value="1"/>
</dbReference>
<evidence type="ECO:0000313" key="8">
    <source>
        <dbReference type="Proteomes" id="UP000290289"/>
    </source>
</evidence>
<dbReference type="GO" id="GO:0005811">
    <property type="term" value="C:lipid droplet"/>
    <property type="evidence" value="ECO:0007669"/>
    <property type="project" value="InterPro"/>
</dbReference>